<dbReference type="Proteomes" id="UP000031186">
    <property type="component" value="Unassembled WGS sequence"/>
</dbReference>
<feature type="chain" id="PRO_5002103466" description="Heat-labile enterotoxin IIA, A chain" evidence="1">
    <location>
        <begin position="24"/>
        <end position="414"/>
    </location>
</feature>
<dbReference type="AlphaFoldDB" id="A0A0B4EW04"/>
<dbReference type="VEuPathDB" id="FungiDB:MAN_05744"/>
<feature type="non-terminal residue" evidence="2">
    <location>
        <position position="1"/>
    </location>
</feature>
<dbReference type="OrthoDB" id="4947802at2759"/>
<evidence type="ECO:0000313" key="3">
    <source>
        <dbReference type="Proteomes" id="UP000031186"/>
    </source>
</evidence>
<evidence type="ECO:0000313" key="2">
    <source>
        <dbReference type="EMBL" id="KID66085.1"/>
    </source>
</evidence>
<evidence type="ECO:0000256" key="1">
    <source>
        <dbReference type="SAM" id="SignalP"/>
    </source>
</evidence>
<keyword evidence="1" id="KW-0732">Signal</keyword>
<comment type="caution">
    <text evidence="2">The sequence shown here is derived from an EMBL/GenBank/DDBJ whole genome shotgun (WGS) entry which is preliminary data.</text>
</comment>
<name>A0A0B4EW04_METAF</name>
<dbReference type="HOGENOM" id="CLU_039648_0_0_1"/>
<reference evidence="2 3" key="1">
    <citation type="journal article" date="2014" name="Proc. Natl. Acad. Sci. U.S.A.">
        <title>Trajectory and genomic determinants of fungal-pathogen speciation and host adaptation.</title>
        <authorList>
            <person name="Hu X."/>
            <person name="Xiao G."/>
            <person name="Zheng P."/>
            <person name="Shang Y."/>
            <person name="Su Y."/>
            <person name="Zhang X."/>
            <person name="Liu X."/>
            <person name="Zhan S."/>
            <person name="St Leger R.J."/>
            <person name="Wang C."/>
        </authorList>
    </citation>
    <scope>NUCLEOTIDE SEQUENCE [LARGE SCALE GENOMIC DNA]</scope>
    <source>
        <strain evidence="2 3">ARSEF 549</strain>
    </source>
</reference>
<feature type="signal peptide" evidence="1">
    <location>
        <begin position="1"/>
        <end position="23"/>
    </location>
</feature>
<evidence type="ECO:0008006" key="4">
    <source>
        <dbReference type="Google" id="ProtNLM"/>
    </source>
</evidence>
<organism evidence="2 3">
    <name type="scientific">Metarhizium anisopliae (strain ARSEF 549)</name>
    <dbReference type="NCBI Taxonomy" id="3151832"/>
    <lineage>
        <taxon>Eukaryota</taxon>
        <taxon>Fungi</taxon>
        <taxon>Dikarya</taxon>
        <taxon>Ascomycota</taxon>
        <taxon>Pezizomycotina</taxon>
        <taxon>Sordariomycetes</taxon>
        <taxon>Hypocreomycetidae</taxon>
        <taxon>Hypocreales</taxon>
        <taxon>Clavicipitaceae</taxon>
        <taxon>Metarhizium</taxon>
    </lineage>
</organism>
<accession>A0A0B4EW04</accession>
<sequence length="414" mass="44617">MRLSQLLSITLTSASMVGTLVSAARLPPMAGSNNGDVLGKRQLSAVGLPDLSDEQQAELLKLYKAYSGAKDIKSFLDGVSNLPKGEAFKTLAKALGGGATAGNVRSALDKTPGKPQTVIITYVLGIGKCLVDGKSLTDAVDCGKKAVIGLGDLAVIKVPETCNNRLGQLELFGTGWPAPCHDPKAIEHPQGSAAHRRLKWGFCRLFEIMTPERLRKTDQQTGGSCDSRFPTDQQIKDDLCRKYFGGAPCGASFPLESEEDFKKAKADEDKYKKWLESFSPELQFEAVVGVQGEMPSMFKGKNAVPLDKETCRGGKCGETCSGDKCFPTREVCEPACVPDEAEGAKCNCGWDQFAMKCNSCHVDKCGECVLKPITEKDGKFFAGEQPEQLHVECRDNGECYFVPTRPSPAPDAKA</sequence>
<dbReference type="EMBL" id="AZNF01000006">
    <property type="protein sequence ID" value="KID66085.1"/>
    <property type="molecule type" value="Genomic_DNA"/>
</dbReference>
<gene>
    <name evidence="2" type="ORF">MAN_05744</name>
</gene>
<protein>
    <recommendedName>
        <fullName evidence="4">Heat-labile enterotoxin IIA, A chain</fullName>
    </recommendedName>
</protein>
<proteinExistence type="predicted"/>
<keyword evidence="3" id="KW-1185">Reference proteome</keyword>